<proteinExistence type="predicted"/>
<dbReference type="RefSeq" id="XP_069303442.1">
    <property type="nucleotide sequence ID" value="XM_069455551.1"/>
</dbReference>
<protein>
    <submittedName>
        <fullName evidence="2">Uncharacterized protein</fullName>
    </submittedName>
</protein>
<evidence type="ECO:0000313" key="3">
    <source>
        <dbReference type="Proteomes" id="UP001578633"/>
    </source>
</evidence>
<comment type="caution">
    <text evidence="2">The sequence shown here is derived from an EMBL/GenBank/DDBJ whole genome shotgun (WGS) entry which is preliminary data.</text>
</comment>
<evidence type="ECO:0000256" key="1">
    <source>
        <dbReference type="SAM" id="MobiDB-lite"/>
    </source>
</evidence>
<evidence type="ECO:0000313" key="2">
    <source>
        <dbReference type="EMBL" id="KAL1792858.1"/>
    </source>
</evidence>
<accession>A0ABR3U8M2</accession>
<gene>
    <name evidence="2" type="ORF">ACET3X_009365</name>
</gene>
<dbReference type="GeneID" id="96089687"/>
<feature type="region of interest" description="Disordered" evidence="1">
    <location>
        <begin position="57"/>
        <end position="79"/>
    </location>
</feature>
<name>A0ABR3U8M2_9PLEO</name>
<dbReference type="Proteomes" id="UP001578633">
    <property type="component" value="Chromosome 9"/>
</dbReference>
<sequence length="233" mass="26193">MAHDYRSPLDHENKELIRFDIPRRDLRKAYSEFHNPPTDAPIDYVDTATAFLDAEYADPDSPIHQDPNLPTPPKPDGVSLKPLKTPGDVFSAARIWLKCPLDHAIVMKYPTELTQRSGYLGGGLVTLYFENSARTHAPKMVMLIKWLGPHKLASVVQGDVIERRYVEEAEALNSRYIAFCDYDHLVLFNFGSVSKPHALRVTAVPRDLMRLALLGFLLEACDTVLGEPGRSQP</sequence>
<dbReference type="EMBL" id="JBHGVX010000009">
    <property type="protein sequence ID" value="KAL1792858.1"/>
    <property type="molecule type" value="Genomic_DNA"/>
</dbReference>
<reference evidence="2 3" key="1">
    <citation type="submission" date="2024-09" db="EMBL/GenBank/DDBJ databases">
        <title>T2T genomes of carrot and Alternaria dauci and their utility for understanding host-pathogen interaction during carrot leaf blight disease.</title>
        <authorList>
            <person name="Liu W."/>
            <person name="Xu S."/>
            <person name="Ou C."/>
            <person name="Liu X."/>
            <person name="Zhuang F."/>
            <person name="Deng X.W."/>
        </authorList>
    </citation>
    <scope>NUCLEOTIDE SEQUENCE [LARGE SCALE GENOMIC DNA]</scope>
    <source>
        <strain evidence="2 3">A2016</strain>
    </source>
</reference>
<keyword evidence="3" id="KW-1185">Reference proteome</keyword>
<organism evidence="2 3">
    <name type="scientific">Alternaria dauci</name>
    <dbReference type="NCBI Taxonomy" id="48095"/>
    <lineage>
        <taxon>Eukaryota</taxon>
        <taxon>Fungi</taxon>
        <taxon>Dikarya</taxon>
        <taxon>Ascomycota</taxon>
        <taxon>Pezizomycotina</taxon>
        <taxon>Dothideomycetes</taxon>
        <taxon>Pleosporomycetidae</taxon>
        <taxon>Pleosporales</taxon>
        <taxon>Pleosporineae</taxon>
        <taxon>Pleosporaceae</taxon>
        <taxon>Alternaria</taxon>
        <taxon>Alternaria sect. Porri</taxon>
    </lineage>
</organism>